<comment type="caution">
    <text evidence="4">The sequence shown here is derived from an EMBL/GenBank/DDBJ whole genome shotgun (WGS) entry which is preliminary data.</text>
</comment>
<dbReference type="GO" id="GO:0016020">
    <property type="term" value="C:membrane"/>
    <property type="evidence" value="ECO:0007669"/>
    <property type="project" value="InterPro"/>
</dbReference>
<feature type="transmembrane region" description="Helical" evidence="1">
    <location>
        <begin position="93"/>
        <end position="115"/>
    </location>
</feature>
<name>A0A832TC26_9EURY</name>
<dbReference type="Pfam" id="PF06819">
    <property type="entry name" value="Arc_PepC"/>
    <property type="match status" value="1"/>
</dbReference>
<dbReference type="GO" id="GO:0004190">
    <property type="term" value="F:aspartic-type endopeptidase activity"/>
    <property type="evidence" value="ECO:0007669"/>
    <property type="project" value="InterPro"/>
</dbReference>
<dbReference type="Gene3D" id="1.20.120.1220">
    <property type="match status" value="1"/>
</dbReference>
<feature type="transmembrane region" description="Helical" evidence="1">
    <location>
        <begin position="151"/>
        <end position="169"/>
    </location>
</feature>
<dbReference type="AlphaFoldDB" id="A0A832TC26"/>
<feature type="transmembrane region" description="Helical" evidence="1">
    <location>
        <begin position="26"/>
        <end position="44"/>
    </location>
</feature>
<evidence type="ECO:0000259" key="2">
    <source>
        <dbReference type="Pfam" id="PF01478"/>
    </source>
</evidence>
<keyword evidence="1" id="KW-1133">Transmembrane helix</keyword>
<feature type="domain" description="Peptidase A24A-predicted C-terminal archaea" evidence="3">
    <location>
        <begin position="224"/>
        <end position="287"/>
    </location>
</feature>
<keyword evidence="1" id="KW-0812">Transmembrane</keyword>
<dbReference type="Pfam" id="PF01478">
    <property type="entry name" value="Peptidase_A24"/>
    <property type="match status" value="1"/>
</dbReference>
<feature type="transmembrane region" description="Helical" evidence="1">
    <location>
        <begin position="51"/>
        <end position="73"/>
    </location>
</feature>
<evidence type="ECO:0008006" key="6">
    <source>
        <dbReference type="Google" id="ProtNLM"/>
    </source>
</evidence>
<evidence type="ECO:0000256" key="1">
    <source>
        <dbReference type="SAM" id="Phobius"/>
    </source>
</evidence>
<feature type="transmembrane region" description="Helical" evidence="1">
    <location>
        <begin position="203"/>
        <end position="222"/>
    </location>
</feature>
<dbReference type="InterPro" id="IPR000045">
    <property type="entry name" value="Prepilin_IV_endopep_pep"/>
</dbReference>
<dbReference type="InterPro" id="IPR009639">
    <property type="entry name" value="Pept_A24A_C_arc"/>
</dbReference>
<keyword evidence="1" id="KW-0472">Membrane</keyword>
<evidence type="ECO:0000313" key="4">
    <source>
        <dbReference type="EMBL" id="HII70073.1"/>
    </source>
</evidence>
<dbReference type="Proteomes" id="UP000619545">
    <property type="component" value="Unassembled WGS sequence"/>
</dbReference>
<sequence length="324" mass="34427">MDVGFLAGLAVATVAAITDLKWGIVPNRLTYPAIVAGAIYAAVIDPSHLGYALLDAGVAFGVTLVLNVLGVLGGGDVKLLPSLTLFLHRGDRITTGIDVLFNSILLYAPFALLYLTVSTALDRGRPFLKELCLNTTILVLASLIAGGVATILGTVISSVVGILLILAVWKVARSYESKLKIVLPALVVPAVLLNLRASPIAVLWEVGIAVALSTAFTTYRWAGKERNVEELREGEIPLEIVVRTEEGTERVGRLKGALLVATGRAEPVVVPSGDGFTEEELEKLKRLGIDRIRVGHTTPFAPAIAAGYVVTYMLQGSPLSWLWG</sequence>
<feature type="domain" description="Prepilin type IV endopeptidase peptidase" evidence="2">
    <location>
        <begin position="8"/>
        <end position="112"/>
    </location>
</feature>
<organism evidence="4 5">
    <name type="scientific">Methanopyrus kandleri</name>
    <dbReference type="NCBI Taxonomy" id="2320"/>
    <lineage>
        <taxon>Archaea</taxon>
        <taxon>Methanobacteriati</taxon>
        <taxon>Methanobacteriota</taxon>
        <taxon>Methanomada group</taxon>
        <taxon>Methanopyri</taxon>
        <taxon>Methanopyrales</taxon>
        <taxon>Methanopyraceae</taxon>
        <taxon>Methanopyrus</taxon>
    </lineage>
</organism>
<gene>
    <name evidence="4" type="ORF">HA336_02420</name>
</gene>
<proteinExistence type="predicted"/>
<protein>
    <recommendedName>
        <fullName evidence="6">Prepilin peptidase</fullName>
    </recommendedName>
</protein>
<evidence type="ECO:0000259" key="3">
    <source>
        <dbReference type="Pfam" id="PF06819"/>
    </source>
</evidence>
<accession>A0A832TC26</accession>
<reference evidence="4" key="1">
    <citation type="journal article" date="2020" name="bioRxiv">
        <title>A rank-normalized archaeal taxonomy based on genome phylogeny resolves widespread incomplete and uneven classifications.</title>
        <authorList>
            <person name="Rinke C."/>
            <person name="Chuvochina M."/>
            <person name="Mussig A.J."/>
            <person name="Chaumeil P.-A."/>
            <person name="Waite D.W."/>
            <person name="Whitman W.B."/>
            <person name="Parks D.H."/>
            <person name="Hugenholtz P."/>
        </authorList>
    </citation>
    <scope>NUCLEOTIDE SEQUENCE</scope>
    <source>
        <strain evidence="4">UBA8853</strain>
    </source>
</reference>
<dbReference type="EMBL" id="DUJS01000002">
    <property type="protein sequence ID" value="HII70073.1"/>
    <property type="molecule type" value="Genomic_DNA"/>
</dbReference>
<evidence type="ECO:0000313" key="5">
    <source>
        <dbReference type="Proteomes" id="UP000619545"/>
    </source>
</evidence>
<dbReference type="RefSeq" id="WP_011019072.1">
    <property type="nucleotide sequence ID" value="NZ_DUJS01000002.1"/>
</dbReference>